<organism evidence="2">
    <name type="scientific">Zea mays</name>
    <name type="common">Maize</name>
    <dbReference type="NCBI Taxonomy" id="4577"/>
    <lineage>
        <taxon>Eukaryota</taxon>
        <taxon>Viridiplantae</taxon>
        <taxon>Streptophyta</taxon>
        <taxon>Embryophyta</taxon>
        <taxon>Tracheophyta</taxon>
        <taxon>Spermatophyta</taxon>
        <taxon>Magnoliopsida</taxon>
        <taxon>Liliopsida</taxon>
        <taxon>Poales</taxon>
        <taxon>Poaceae</taxon>
        <taxon>PACMAD clade</taxon>
        <taxon>Panicoideae</taxon>
        <taxon>Andropogonodae</taxon>
        <taxon>Andropogoneae</taxon>
        <taxon>Tripsacinae</taxon>
        <taxon>Zea</taxon>
    </lineage>
</organism>
<feature type="region of interest" description="Disordered" evidence="1">
    <location>
        <begin position="74"/>
        <end position="93"/>
    </location>
</feature>
<reference evidence="2" key="1">
    <citation type="submission" date="2015-12" db="EMBL/GenBank/DDBJ databases">
        <title>Update maize B73 reference genome by single molecule sequencing technologies.</title>
        <authorList>
            <consortium name="Maize Genome Sequencing Project"/>
            <person name="Ware D."/>
        </authorList>
    </citation>
    <scope>NUCLEOTIDE SEQUENCE</scope>
    <source>
        <tissue evidence="2">Seedling</tissue>
    </source>
</reference>
<protein>
    <submittedName>
        <fullName evidence="2">Argininosuccinate synthase chloroplastic</fullName>
    </submittedName>
</protein>
<sequence length="269" mass="27391">MASARGPCGISVRSDFSSACLIHKVHRHRNKVRNGQGGGELTEQGSDEREQGGSVAPPRGSKGLEQLRKEEGREAMNLGKKNRGGGGGRGEVVGSRMAKPFVSIHVKFEPNGGDAPTKLCGGGCVARGGICVVGGVVCVFRGADNVACSGEARGGGALARPDGGGTPARPHDGGSIPRGGGASARPHGGGSVPYGGDAPTRPRGGSCAPDHGLRTAGVRAVSHEAGGDWRVAWRKNANGRILREGGSLEAGVWTGPHCEGDEWMKADNL</sequence>
<proteinExistence type="predicted"/>
<evidence type="ECO:0000256" key="1">
    <source>
        <dbReference type="SAM" id="MobiDB-lite"/>
    </source>
</evidence>
<feature type="compositionally biased region" description="Gly residues" evidence="1">
    <location>
        <begin position="176"/>
        <end position="193"/>
    </location>
</feature>
<feature type="compositionally biased region" description="Gly residues" evidence="1">
    <location>
        <begin position="156"/>
        <end position="166"/>
    </location>
</feature>
<gene>
    <name evidence="2" type="ORF">ZEAMMB73_Zm00001d024048</name>
</gene>
<feature type="region of interest" description="Disordered" evidence="1">
    <location>
        <begin position="156"/>
        <end position="212"/>
    </location>
</feature>
<feature type="region of interest" description="Disordered" evidence="1">
    <location>
        <begin position="31"/>
        <end position="66"/>
    </location>
</feature>
<dbReference type="AlphaFoldDB" id="A0A1D6IXG5"/>
<accession>A0A1D6IXG5</accession>
<evidence type="ECO:0000313" key="2">
    <source>
        <dbReference type="EMBL" id="AQK40603.1"/>
    </source>
</evidence>
<dbReference type="EMBL" id="CM000786">
    <property type="protein sequence ID" value="AQK40603.1"/>
    <property type="molecule type" value="Genomic_DNA"/>
</dbReference>
<name>A0A1D6IXG5_MAIZE</name>